<dbReference type="EMBL" id="CP006019">
    <property type="protein sequence ID" value="AIF68830.1"/>
    <property type="molecule type" value="Genomic_DNA"/>
</dbReference>
<reference evidence="2 3" key="2">
    <citation type="journal article" date="2015" name="Genome Announc.">
        <title>Complete Genome Sequence of Hyperthermophilic Piezophilic Archaeon Palaeococcus pacificus DY20341T, Isolated from Deep-Sea Hydrothermal Sediments.</title>
        <authorList>
            <person name="Zeng X."/>
            <person name="Jebbar M."/>
            <person name="Shao Z."/>
        </authorList>
    </citation>
    <scope>NUCLEOTIDE SEQUENCE [LARGE SCALE GENOMIC DNA]</scope>
    <source>
        <strain evidence="2 3">DY20341</strain>
    </source>
</reference>
<keyword evidence="1" id="KW-1133">Transmembrane helix</keyword>
<evidence type="ECO:0000256" key="1">
    <source>
        <dbReference type="SAM" id="Phobius"/>
    </source>
</evidence>
<evidence type="ECO:0008006" key="4">
    <source>
        <dbReference type="Google" id="ProtNLM"/>
    </source>
</evidence>
<dbReference type="Proteomes" id="UP000027981">
    <property type="component" value="Chromosome"/>
</dbReference>
<sequence length="96" mass="10550">MNRNFNESSQDIMKGVMIPFLMIVTGVVLQVLLKAANVSDPSQLPITGPALEKFEMLFPKLSTIQDMGNIIGAIGFFIGIFALTTAGALYWKQKQE</sequence>
<evidence type="ECO:0000313" key="3">
    <source>
        <dbReference type="Proteomes" id="UP000027981"/>
    </source>
</evidence>
<dbReference type="KEGG" id="ppac:PAP_01990"/>
<accession>A0A075LQ54</accession>
<feature type="transmembrane region" description="Helical" evidence="1">
    <location>
        <begin position="70"/>
        <end position="91"/>
    </location>
</feature>
<organism evidence="2 3">
    <name type="scientific">Palaeococcus pacificus DY20341</name>
    <dbReference type="NCBI Taxonomy" id="1343739"/>
    <lineage>
        <taxon>Archaea</taxon>
        <taxon>Methanobacteriati</taxon>
        <taxon>Methanobacteriota</taxon>
        <taxon>Thermococci</taxon>
        <taxon>Thermococcales</taxon>
        <taxon>Thermococcaceae</taxon>
        <taxon>Palaeococcus</taxon>
    </lineage>
</organism>
<proteinExistence type="predicted"/>
<gene>
    <name evidence="2" type="ORF">PAP_01990</name>
</gene>
<evidence type="ECO:0000313" key="2">
    <source>
        <dbReference type="EMBL" id="AIF68830.1"/>
    </source>
</evidence>
<keyword evidence="1" id="KW-0472">Membrane</keyword>
<protein>
    <recommendedName>
        <fullName evidence="4">PDGLE domain-containing protein</fullName>
    </recommendedName>
</protein>
<reference evidence="3" key="1">
    <citation type="submission" date="2013-06" db="EMBL/GenBank/DDBJ databases">
        <title>Complete Genome Sequence of Hyperthermophilic Palaeococcus pacificus DY20341T, Isolated from a Deep-Sea Hydrothermal Sediments.</title>
        <authorList>
            <person name="Zeng X."/>
            <person name="Shao Z."/>
        </authorList>
    </citation>
    <scope>NUCLEOTIDE SEQUENCE [LARGE SCALE GENOMIC DNA]</scope>
    <source>
        <strain evidence="3">DY20341</strain>
    </source>
</reference>
<feature type="transmembrane region" description="Helical" evidence="1">
    <location>
        <begin position="12"/>
        <end position="33"/>
    </location>
</feature>
<name>A0A075LQ54_9EURY</name>
<keyword evidence="1" id="KW-0812">Transmembrane</keyword>
<dbReference type="AlphaFoldDB" id="A0A075LQ54"/>
<keyword evidence="3" id="KW-1185">Reference proteome</keyword>
<dbReference type="HOGENOM" id="CLU_2353305_0_0_2"/>